<evidence type="ECO:0000256" key="1">
    <source>
        <dbReference type="ARBA" id="ARBA00006432"/>
    </source>
</evidence>
<dbReference type="NCBIfam" id="NF004837">
    <property type="entry name" value="PRK06187.1"/>
    <property type="match status" value="1"/>
</dbReference>
<evidence type="ECO:0000259" key="6">
    <source>
        <dbReference type="Pfam" id="PF13193"/>
    </source>
</evidence>
<keyword evidence="4" id="KW-0443">Lipid metabolism</keyword>
<dbReference type="InterPro" id="IPR020845">
    <property type="entry name" value="AMP-binding_CS"/>
</dbReference>
<keyword evidence="2 7" id="KW-0436">Ligase</keyword>
<evidence type="ECO:0000256" key="2">
    <source>
        <dbReference type="ARBA" id="ARBA00022598"/>
    </source>
</evidence>
<accession>A0A161K6L0</accession>
<dbReference type="PANTHER" id="PTHR43859">
    <property type="entry name" value="ACYL-ACTIVATING ENZYME"/>
    <property type="match status" value="1"/>
</dbReference>
<reference evidence="7" key="1">
    <citation type="submission" date="2015-10" db="EMBL/GenBank/DDBJ databases">
        <authorList>
            <person name="Gilbert D.G."/>
        </authorList>
    </citation>
    <scope>NUCLEOTIDE SEQUENCE</scope>
</reference>
<feature type="domain" description="AMP-dependent synthetase/ligase" evidence="5">
    <location>
        <begin position="29"/>
        <end position="405"/>
    </location>
</feature>
<keyword evidence="3" id="KW-0276">Fatty acid metabolism</keyword>
<proteinExistence type="inferred from homology"/>
<feature type="domain" description="AMP-binding enzyme C-terminal" evidence="6">
    <location>
        <begin position="456"/>
        <end position="534"/>
    </location>
</feature>
<comment type="similarity">
    <text evidence="1">Belongs to the ATP-dependent AMP-binding enzyme family.</text>
</comment>
<name>A0A161K6L0_9ZZZZ</name>
<evidence type="ECO:0000256" key="3">
    <source>
        <dbReference type="ARBA" id="ARBA00022832"/>
    </source>
</evidence>
<organism evidence="7">
    <name type="scientific">hydrothermal vent metagenome</name>
    <dbReference type="NCBI Taxonomy" id="652676"/>
    <lineage>
        <taxon>unclassified sequences</taxon>
        <taxon>metagenomes</taxon>
        <taxon>ecological metagenomes</taxon>
    </lineage>
</organism>
<dbReference type="InterPro" id="IPR042099">
    <property type="entry name" value="ANL_N_sf"/>
</dbReference>
<dbReference type="Pfam" id="PF13193">
    <property type="entry name" value="AMP-binding_C"/>
    <property type="match status" value="1"/>
</dbReference>
<dbReference type="PANTHER" id="PTHR43859:SF4">
    <property type="entry name" value="BUTANOATE--COA LIGASE AAE1-RELATED"/>
    <property type="match status" value="1"/>
</dbReference>
<dbReference type="GO" id="GO:0006631">
    <property type="term" value="P:fatty acid metabolic process"/>
    <property type="evidence" value="ECO:0007669"/>
    <property type="project" value="UniProtKB-KW"/>
</dbReference>
<dbReference type="AlphaFoldDB" id="A0A161K6L0"/>
<protein>
    <submittedName>
        <fullName evidence="7">Medium-chain-fatty-acid--CoA ligase</fullName>
        <ecNumber evidence="7">6.2.1.-</ecNumber>
    </submittedName>
</protein>
<dbReference type="InterPro" id="IPR045851">
    <property type="entry name" value="AMP-bd_C_sf"/>
</dbReference>
<dbReference type="InterPro" id="IPR000873">
    <property type="entry name" value="AMP-dep_synth/lig_dom"/>
</dbReference>
<dbReference type="EMBL" id="CZRL01000104">
    <property type="protein sequence ID" value="CUS54382.1"/>
    <property type="molecule type" value="Genomic_DNA"/>
</dbReference>
<dbReference type="EC" id="6.2.1.-" evidence="7"/>
<dbReference type="InterPro" id="IPR025110">
    <property type="entry name" value="AMP-bd_C"/>
</dbReference>
<dbReference type="Gene3D" id="3.30.300.30">
    <property type="match status" value="1"/>
</dbReference>
<sequence>MTDHKIYRTPSAYGYPLLIKQLLNTLDLRHPSQEIVYADRLRYTYRDFKKRVARLANLLVSLGVKEGDTVAVLDWDSHRYLECFFAIPMVGAVLHTVNIRLSPDQILYTMNHAGDDLVLINEEFLPLMAPILGRIETVKDWVVISESGDNADSAIQFSGEYEALLDTQSEEYDFADFDEDLRATIFYTTGTTGNPKGVYYSHRQIVLHTLGKGLAMGSPAEQGRFHDQDVYMPLTPMFHAHAWGVPYLATLLGVKQIYPGRYEPGMLLDLFQKESVTFSHCVPTILHMVLNAPEAEAVDFNGWKMTIGGSALPVALAVQARARGIDLFSGYGMSETGPVLTLAQVSAEYAESGEEEQIDVRCRSGRPAPLVDIRVVDADMNNLPNDGVTTGEVVARAPWLTQGYFRDPEQSEELWRGGYLHTGDLGYFDASGYLKVTDRVKDVIKSGGEWISSIYLEDLALQHDNVSEAAAIGIADEKWGERPLVLVVPRQGELDSEAVRSKFLQAASDGLISKWAVPDQIKVVDAIQKTSVGKIDKKYLRTQFG</sequence>
<dbReference type="PROSITE" id="PS00455">
    <property type="entry name" value="AMP_BINDING"/>
    <property type="match status" value="1"/>
</dbReference>
<gene>
    <name evidence="7" type="ORF">MGWOODY_XGa745</name>
</gene>
<evidence type="ECO:0000256" key="4">
    <source>
        <dbReference type="ARBA" id="ARBA00023098"/>
    </source>
</evidence>
<dbReference type="CDD" id="cd12119">
    <property type="entry name" value="ttLC_FACS_AlkK_like"/>
    <property type="match status" value="1"/>
</dbReference>
<dbReference type="GO" id="GO:0016874">
    <property type="term" value="F:ligase activity"/>
    <property type="evidence" value="ECO:0007669"/>
    <property type="project" value="UniProtKB-KW"/>
</dbReference>
<evidence type="ECO:0000313" key="7">
    <source>
        <dbReference type="EMBL" id="CUS54382.1"/>
    </source>
</evidence>
<dbReference type="Pfam" id="PF00501">
    <property type="entry name" value="AMP-binding"/>
    <property type="match status" value="1"/>
</dbReference>
<dbReference type="SUPFAM" id="SSF56801">
    <property type="entry name" value="Acetyl-CoA synthetase-like"/>
    <property type="match status" value="1"/>
</dbReference>
<evidence type="ECO:0000259" key="5">
    <source>
        <dbReference type="Pfam" id="PF00501"/>
    </source>
</evidence>
<dbReference type="Gene3D" id="3.40.50.12780">
    <property type="entry name" value="N-terminal domain of ligase-like"/>
    <property type="match status" value="1"/>
</dbReference>